<dbReference type="Gene3D" id="1.25.10.10">
    <property type="entry name" value="Leucine-rich Repeat Variant"/>
    <property type="match status" value="1"/>
</dbReference>
<dbReference type="InterPro" id="IPR052113">
    <property type="entry name" value="FYVE-type_Zinc_Finger"/>
</dbReference>
<dbReference type="Pfam" id="PF01363">
    <property type="entry name" value="FYVE"/>
    <property type="match status" value="1"/>
</dbReference>
<feature type="domain" description="FYVE-type" evidence="5">
    <location>
        <begin position="41"/>
        <end position="101"/>
    </location>
</feature>
<dbReference type="InterPro" id="IPR016024">
    <property type="entry name" value="ARM-type_fold"/>
</dbReference>
<evidence type="ECO:0000313" key="6">
    <source>
        <dbReference type="EMBL" id="KAK6170612.1"/>
    </source>
</evidence>
<dbReference type="InterPro" id="IPR011011">
    <property type="entry name" value="Znf_FYVE_PHD"/>
</dbReference>
<dbReference type="Proteomes" id="UP001347796">
    <property type="component" value="Unassembled WGS sequence"/>
</dbReference>
<protein>
    <recommendedName>
        <fullName evidence="5">FYVE-type domain-containing protein</fullName>
    </recommendedName>
</protein>
<dbReference type="SUPFAM" id="SSF57903">
    <property type="entry name" value="FYVE/PHD zinc finger"/>
    <property type="match status" value="1"/>
</dbReference>
<evidence type="ECO:0000313" key="7">
    <source>
        <dbReference type="Proteomes" id="UP001347796"/>
    </source>
</evidence>
<accession>A0AAN8J5U1</accession>
<dbReference type="PANTHER" id="PTHR39490">
    <property type="entry name" value="ARRESTIN DOMAIN-CONTAINING PROTEIN D"/>
    <property type="match status" value="1"/>
</dbReference>
<dbReference type="InterPro" id="IPR000306">
    <property type="entry name" value="Znf_FYVE"/>
</dbReference>
<name>A0AAN8J5U1_PATCE</name>
<evidence type="ECO:0000256" key="1">
    <source>
        <dbReference type="ARBA" id="ARBA00022723"/>
    </source>
</evidence>
<dbReference type="Gene3D" id="3.30.40.10">
    <property type="entry name" value="Zinc/RING finger domain, C3HC4 (zinc finger)"/>
    <property type="match status" value="1"/>
</dbReference>
<gene>
    <name evidence="6" type="ORF">SNE40_018967</name>
</gene>
<dbReference type="AlphaFoldDB" id="A0AAN8J5U1"/>
<keyword evidence="7" id="KW-1185">Reference proteome</keyword>
<dbReference type="GO" id="GO:0008270">
    <property type="term" value="F:zinc ion binding"/>
    <property type="evidence" value="ECO:0007669"/>
    <property type="project" value="UniProtKB-KW"/>
</dbReference>
<dbReference type="SMART" id="SM00064">
    <property type="entry name" value="FYVE"/>
    <property type="match status" value="1"/>
</dbReference>
<keyword evidence="3" id="KW-0862">Zinc</keyword>
<proteinExistence type="predicted"/>
<dbReference type="EMBL" id="JAZGQO010000014">
    <property type="protein sequence ID" value="KAK6170612.1"/>
    <property type="molecule type" value="Genomic_DNA"/>
</dbReference>
<dbReference type="InterPro" id="IPR011989">
    <property type="entry name" value="ARM-like"/>
</dbReference>
<evidence type="ECO:0000256" key="4">
    <source>
        <dbReference type="PROSITE-ProRule" id="PRU00091"/>
    </source>
</evidence>
<keyword evidence="1" id="KW-0479">Metal-binding</keyword>
<dbReference type="PANTHER" id="PTHR39490:SF9">
    <property type="entry name" value="FYVE-TYPE DOMAIN-CONTAINING PROTEIN"/>
    <property type="match status" value="1"/>
</dbReference>
<organism evidence="6 7">
    <name type="scientific">Patella caerulea</name>
    <name type="common">Rayed Mediterranean limpet</name>
    <dbReference type="NCBI Taxonomy" id="87958"/>
    <lineage>
        <taxon>Eukaryota</taxon>
        <taxon>Metazoa</taxon>
        <taxon>Spiralia</taxon>
        <taxon>Lophotrochozoa</taxon>
        <taxon>Mollusca</taxon>
        <taxon>Gastropoda</taxon>
        <taxon>Patellogastropoda</taxon>
        <taxon>Patelloidea</taxon>
        <taxon>Patellidae</taxon>
        <taxon>Patella</taxon>
    </lineage>
</organism>
<keyword evidence="2 4" id="KW-0863">Zinc-finger</keyword>
<dbReference type="InterPro" id="IPR017455">
    <property type="entry name" value="Znf_FYVE-rel"/>
</dbReference>
<reference evidence="6 7" key="1">
    <citation type="submission" date="2024-01" db="EMBL/GenBank/DDBJ databases">
        <title>The genome of the rayed Mediterranean limpet Patella caerulea (Linnaeus, 1758).</title>
        <authorList>
            <person name="Anh-Thu Weber A."/>
            <person name="Halstead-Nussloch G."/>
        </authorList>
    </citation>
    <scope>NUCLEOTIDE SEQUENCE [LARGE SCALE GENOMIC DNA]</scope>
    <source>
        <strain evidence="6">AATW-2023a</strain>
        <tissue evidence="6">Whole specimen</tissue>
    </source>
</reference>
<evidence type="ECO:0000256" key="3">
    <source>
        <dbReference type="ARBA" id="ARBA00022833"/>
    </source>
</evidence>
<dbReference type="InterPro" id="IPR013083">
    <property type="entry name" value="Znf_RING/FYVE/PHD"/>
</dbReference>
<sequence length="470" mass="51669">MATGPNIKLTGGEATPAQVDGSPDVFTCPNFILLKARWVSDDEVSICVLCGSKFNQIRRKHHCRHCGRVLCNKCCKDKIALPQLGIDEKERVCDWCKPIAELVSMSRSSSPASKLEAAKVLSGFCKIEKYLNQIVQLGGIQTLVSLSLDESKQTMLHVMEGLQILSTYPPLHRLLVEAGAIKAVCSIISRTNDPDSPVLSSGITTLMVFFKSPELRTKALDDGVLDVILKLCSSQNSEINLLAVSTLNLIVIQTDTHTAIVDSQRHALPKILYLTVSEDELMQEVALKILGQLSCGTPWHKHRIVQEDFSAGRCLQIVLNSRPNNVQILCNAACVVANLATSSDDQDGLQELMISVCNLLQSDVCTPESDLVCHISRGIANFAKFAENGSRLLGTIECIMEKCIKSQRACVRQTGMKVILQLLTYNPSDAVINMIREPQYFMRSIIQEPGLLTSLLDSLQQITPDIVQPK</sequence>
<dbReference type="PROSITE" id="PS50178">
    <property type="entry name" value="ZF_FYVE"/>
    <property type="match status" value="1"/>
</dbReference>
<dbReference type="SUPFAM" id="SSF48371">
    <property type="entry name" value="ARM repeat"/>
    <property type="match status" value="1"/>
</dbReference>
<evidence type="ECO:0000259" key="5">
    <source>
        <dbReference type="PROSITE" id="PS50178"/>
    </source>
</evidence>
<comment type="caution">
    <text evidence="6">The sequence shown here is derived from an EMBL/GenBank/DDBJ whole genome shotgun (WGS) entry which is preliminary data.</text>
</comment>
<evidence type="ECO:0000256" key="2">
    <source>
        <dbReference type="ARBA" id="ARBA00022771"/>
    </source>
</evidence>